<organism evidence="1 2">
    <name type="scientific">Takifugu flavidus</name>
    <name type="common">sansaifugu</name>
    <dbReference type="NCBI Taxonomy" id="433684"/>
    <lineage>
        <taxon>Eukaryota</taxon>
        <taxon>Metazoa</taxon>
        <taxon>Chordata</taxon>
        <taxon>Craniata</taxon>
        <taxon>Vertebrata</taxon>
        <taxon>Euteleostomi</taxon>
        <taxon>Actinopterygii</taxon>
        <taxon>Neopterygii</taxon>
        <taxon>Teleostei</taxon>
        <taxon>Neoteleostei</taxon>
        <taxon>Acanthomorphata</taxon>
        <taxon>Eupercaria</taxon>
        <taxon>Tetraodontiformes</taxon>
        <taxon>Tetradontoidea</taxon>
        <taxon>Tetraodontidae</taxon>
        <taxon>Takifugu</taxon>
    </lineage>
</organism>
<gene>
    <name evidence="1" type="ORF">D4764_0182630</name>
</gene>
<reference evidence="1 2" key="1">
    <citation type="submission" date="2019-04" db="EMBL/GenBank/DDBJ databases">
        <title>Chromosome genome assembly for Takifugu flavidus.</title>
        <authorList>
            <person name="Xiao S."/>
        </authorList>
    </citation>
    <scope>NUCLEOTIDE SEQUENCE [LARGE SCALE GENOMIC DNA]</scope>
    <source>
        <strain evidence="1">HTHZ2018</strain>
        <tissue evidence="1">Muscle</tissue>
    </source>
</reference>
<evidence type="ECO:0000313" key="2">
    <source>
        <dbReference type="Proteomes" id="UP000324091"/>
    </source>
</evidence>
<proteinExistence type="predicted"/>
<dbReference type="GO" id="GO:0004748">
    <property type="term" value="F:ribonucleoside-diphosphate reductase activity, thioredoxin disulfide as acceptor"/>
    <property type="evidence" value="ECO:0007669"/>
    <property type="project" value="TreeGrafter"/>
</dbReference>
<protein>
    <submittedName>
        <fullName evidence="1">Uncharacterized protein</fullName>
    </submittedName>
</protein>
<dbReference type="PANTHER" id="PTHR23409:SF21">
    <property type="entry name" value="CAPSID PROTEIN"/>
    <property type="match status" value="1"/>
</dbReference>
<dbReference type="PANTHER" id="PTHR23409">
    <property type="entry name" value="RIBONUCLEOSIDE-DIPHOSPHATE REDUCTASE SMALL CHAIN"/>
    <property type="match status" value="1"/>
</dbReference>
<dbReference type="GO" id="GO:0005829">
    <property type="term" value="C:cytosol"/>
    <property type="evidence" value="ECO:0007669"/>
    <property type="project" value="TreeGrafter"/>
</dbReference>
<dbReference type="EMBL" id="RHFK02000449">
    <property type="protein sequence ID" value="TWW54006.1"/>
    <property type="molecule type" value="Genomic_DNA"/>
</dbReference>
<dbReference type="GO" id="GO:0009263">
    <property type="term" value="P:deoxyribonucleotide biosynthetic process"/>
    <property type="evidence" value="ECO:0007669"/>
    <property type="project" value="InterPro"/>
</dbReference>
<sequence length="657" mass="74308">MKPADVTSENTFEVFQNLYGKSENRRKVETKMNFKKGDLVRISKLRGVFDKKYEQSFTNEVFTVSESERIPRDPPVYKLKDYDGEPIQGSFYEPELQKEDAYFYWREEPQEPATESKVHRQEMRQSYFNGISAFRFEMDGQFRRIKSDIYPVYDSLSKRFDFQSGGKTHLLFEGPLAYLMGMKSGEWFTFDQSPLAKKGFEIAKPHLKAAASNIASNAVKHVMERFAGDQEMKQEGSGGIMVLSRRKRRRPPGERIPSSFNKQPFAPMTQLSIDEKTYTEISPLSAITDGGPIEFFIPGDGDRYLDLNDTLLHLRVKITNPNGSNLANDAAVGLINYPLNTIFSQCDVTLGDRLISQSSATHPYRCMIETLLNFSPDTLSSQFTGGLFYKDTAGSVDSIVLVNGPNNGLTRRAASTARSREVHLLGPLHGDIFFCERLLLNSVDLRIKLTRANDAFCLMGARDSAFSLKVLGASLFVKKVAVSPAVRLGHAAALMKGNALYPLSRVNVKTYSIPANSRVCNQENLFLGSIPKYVVLGMVHHEAFTGRRDLSPFNFRHYDIEYLALCQDGRQVPAKAFQPDFNNGVSVREFYNMFLATGRHLKDLPLSISRDDFNDGYSLLELRFRTPLPHTATLIVYACYDSILEINAKRQVLVDYY</sequence>
<dbReference type="InterPro" id="IPR000358">
    <property type="entry name" value="RNR_small_fam"/>
</dbReference>
<accession>A0A5C6MFS9</accession>
<keyword evidence="2" id="KW-1185">Reference proteome</keyword>
<dbReference type="Proteomes" id="UP000324091">
    <property type="component" value="Unassembled WGS sequence"/>
</dbReference>
<comment type="caution">
    <text evidence="1">The sequence shown here is derived from an EMBL/GenBank/DDBJ whole genome shotgun (WGS) entry which is preliminary data.</text>
</comment>
<evidence type="ECO:0000313" key="1">
    <source>
        <dbReference type="EMBL" id="TWW54006.1"/>
    </source>
</evidence>
<dbReference type="AlphaFoldDB" id="A0A5C6MFS9"/>
<name>A0A5C6MFS9_9TELE</name>